<dbReference type="EMBL" id="CATOUU010000418">
    <property type="protein sequence ID" value="CAI9928834.1"/>
    <property type="molecule type" value="Genomic_DNA"/>
</dbReference>
<feature type="domain" description="Peptidase C1A papain C-terminal" evidence="1">
    <location>
        <begin position="69"/>
        <end position="122"/>
    </location>
</feature>
<dbReference type="InterPro" id="IPR000668">
    <property type="entry name" value="Peptidase_C1A_C"/>
</dbReference>
<dbReference type="AlphaFoldDB" id="A0AA86P1V0"/>
<keyword evidence="4" id="KW-1185">Reference proteome</keyword>
<dbReference type="Gene3D" id="3.90.70.10">
    <property type="entry name" value="Cysteine proteinases"/>
    <property type="match status" value="1"/>
</dbReference>
<evidence type="ECO:0000313" key="4">
    <source>
        <dbReference type="Proteomes" id="UP001642409"/>
    </source>
</evidence>
<sequence>MLNILSSLAECHSIQVLEMLTSIPDLTWTPEIPSRFKNMNAQTDRARQIPIAKKQVHSSQKVKIVVDAPSSFSWLQQKPECMSVRDYGICGSCWAFSAVRPFSDNRCISGKDAKSQFMMSCDRQ</sequence>
<gene>
    <name evidence="2" type="ORF">HINF_LOCUS16479</name>
    <name evidence="3" type="ORF">HINF_LOCUS58356</name>
</gene>
<protein>
    <submittedName>
        <fullName evidence="2">Cathepsin B</fullName>
    </submittedName>
    <submittedName>
        <fullName evidence="3">Cathepsin_B</fullName>
    </submittedName>
</protein>
<dbReference type="Pfam" id="PF00112">
    <property type="entry name" value="Peptidase_C1"/>
    <property type="match status" value="1"/>
</dbReference>
<accession>A0AA86P1V0</accession>
<dbReference type="GO" id="GO:0008234">
    <property type="term" value="F:cysteine-type peptidase activity"/>
    <property type="evidence" value="ECO:0007669"/>
    <property type="project" value="InterPro"/>
</dbReference>
<evidence type="ECO:0000313" key="3">
    <source>
        <dbReference type="EMBL" id="CAL6077471.1"/>
    </source>
</evidence>
<dbReference type="GO" id="GO:0006508">
    <property type="term" value="P:proteolysis"/>
    <property type="evidence" value="ECO:0007669"/>
    <property type="project" value="InterPro"/>
</dbReference>
<dbReference type="InterPro" id="IPR038765">
    <property type="entry name" value="Papain-like_cys_pep_sf"/>
</dbReference>
<organism evidence="2">
    <name type="scientific">Hexamita inflata</name>
    <dbReference type="NCBI Taxonomy" id="28002"/>
    <lineage>
        <taxon>Eukaryota</taxon>
        <taxon>Metamonada</taxon>
        <taxon>Diplomonadida</taxon>
        <taxon>Hexamitidae</taxon>
        <taxon>Hexamitinae</taxon>
        <taxon>Hexamita</taxon>
    </lineage>
</organism>
<evidence type="ECO:0000259" key="1">
    <source>
        <dbReference type="Pfam" id="PF00112"/>
    </source>
</evidence>
<proteinExistence type="predicted"/>
<dbReference type="Proteomes" id="UP001642409">
    <property type="component" value="Unassembled WGS sequence"/>
</dbReference>
<reference evidence="3 4" key="2">
    <citation type="submission" date="2024-07" db="EMBL/GenBank/DDBJ databases">
        <authorList>
            <person name="Akdeniz Z."/>
        </authorList>
    </citation>
    <scope>NUCLEOTIDE SEQUENCE [LARGE SCALE GENOMIC DNA]</scope>
</reference>
<evidence type="ECO:0000313" key="2">
    <source>
        <dbReference type="EMBL" id="CAI9928834.1"/>
    </source>
</evidence>
<dbReference type="EMBL" id="CAXDID020000327">
    <property type="protein sequence ID" value="CAL6077471.1"/>
    <property type="molecule type" value="Genomic_DNA"/>
</dbReference>
<dbReference type="SUPFAM" id="SSF54001">
    <property type="entry name" value="Cysteine proteinases"/>
    <property type="match status" value="1"/>
</dbReference>
<name>A0AA86P1V0_9EUKA</name>
<reference evidence="2" key="1">
    <citation type="submission" date="2023-06" db="EMBL/GenBank/DDBJ databases">
        <authorList>
            <person name="Kurt Z."/>
        </authorList>
    </citation>
    <scope>NUCLEOTIDE SEQUENCE</scope>
</reference>
<comment type="caution">
    <text evidence="2">The sequence shown here is derived from an EMBL/GenBank/DDBJ whole genome shotgun (WGS) entry which is preliminary data.</text>
</comment>